<sequence>MDIDPGLAVKQASDGGVLVDSLSNNLTGFHADCCDSAHFQVSLWFIKGGRKTPGIARISEDDVYVTHYSPIGVSDGGNVICPPPVVHLAYPDLDVLDLRGETVADGKPQHKPGHLPEAAEDTLWQSPSSDALHVLVDAVLGVAGEFRRLLHPRQAVPVLGAEEREQVVHHFHLVLDELHIAAHAAEQLCLADEHRADVA</sequence>
<proteinExistence type="predicted"/>
<protein>
    <submittedName>
        <fullName evidence="1">Uncharacterized protein</fullName>
    </submittedName>
</protein>
<reference evidence="1" key="1">
    <citation type="submission" date="2015-04" db="UniProtKB">
        <authorList>
            <consortium name="EnsemblPlants"/>
        </authorList>
    </citation>
    <scope>IDENTIFICATION</scope>
</reference>
<accession>A0A0E0F880</accession>
<dbReference type="EnsemblPlants" id="OMERI11G17840.5">
    <property type="protein sequence ID" value="OMERI11G17840.5"/>
    <property type="gene ID" value="OMERI11G17840"/>
</dbReference>
<dbReference type="Gramene" id="OMERI11G17840.5">
    <property type="protein sequence ID" value="OMERI11G17840.5"/>
    <property type="gene ID" value="OMERI11G17840"/>
</dbReference>
<dbReference type="Proteomes" id="UP000008021">
    <property type="component" value="Chromosome 11"/>
</dbReference>
<organism evidence="1">
    <name type="scientific">Oryza meridionalis</name>
    <dbReference type="NCBI Taxonomy" id="40149"/>
    <lineage>
        <taxon>Eukaryota</taxon>
        <taxon>Viridiplantae</taxon>
        <taxon>Streptophyta</taxon>
        <taxon>Embryophyta</taxon>
        <taxon>Tracheophyta</taxon>
        <taxon>Spermatophyta</taxon>
        <taxon>Magnoliopsida</taxon>
        <taxon>Liliopsida</taxon>
        <taxon>Poales</taxon>
        <taxon>Poaceae</taxon>
        <taxon>BOP clade</taxon>
        <taxon>Oryzoideae</taxon>
        <taxon>Oryzeae</taxon>
        <taxon>Oryzinae</taxon>
        <taxon>Oryza</taxon>
    </lineage>
</organism>
<evidence type="ECO:0000313" key="1">
    <source>
        <dbReference type="EnsemblPlants" id="OMERI11G17840.5"/>
    </source>
</evidence>
<evidence type="ECO:0000313" key="2">
    <source>
        <dbReference type="Proteomes" id="UP000008021"/>
    </source>
</evidence>
<name>A0A0E0F880_9ORYZ</name>
<dbReference type="AlphaFoldDB" id="A0A0E0F880"/>
<reference evidence="1" key="2">
    <citation type="submission" date="2018-05" db="EMBL/GenBank/DDBJ databases">
        <title>OmerRS3 (Oryza meridionalis Reference Sequence Version 3).</title>
        <authorList>
            <person name="Zhang J."/>
            <person name="Kudrna D."/>
            <person name="Lee S."/>
            <person name="Talag J."/>
            <person name="Welchert J."/>
            <person name="Wing R.A."/>
        </authorList>
    </citation>
    <scope>NUCLEOTIDE SEQUENCE [LARGE SCALE GENOMIC DNA]</scope>
    <source>
        <strain evidence="1">cv. OR44</strain>
    </source>
</reference>
<keyword evidence="2" id="KW-1185">Reference proteome</keyword>